<dbReference type="InterPro" id="IPR019050">
    <property type="entry name" value="FDF_dom"/>
</dbReference>
<dbReference type="GO" id="GO:0033962">
    <property type="term" value="P:P-body assembly"/>
    <property type="evidence" value="ECO:0007669"/>
    <property type="project" value="TreeGrafter"/>
</dbReference>
<evidence type="ECO:0000313" key="8">
    <source>
        <dbReference type="Proteomes" id="UP001153365"/>
    </source>
</evidence>
<feature type="compositionally biased region" description="Low complexity" evidence="2">
    <location>
        <begin position="236"/>
        <end position="257"/>
    </location>
</feature>
<dbReference type="EMBL" id="JQ083264">
    <property type="protein sequence ID" value="AFN02858.1"/>
    <property type="molecule type" value="mRNA"/>
</dbReference>
<feature type="region of interest" description="Disordered" evidence="2">
    <location>
        <begin position="429"/>
        <end position="451"/>
    </location>
</feature>
<dbReference type="Proteomes" id="UP001153365">
    <property type="component" value="Unassembled WGS sequence"/>
</dbReference>
<feature type="compositionally biased region" description="Gly residues" evidence="2">
    <location>
        <begin position="514"/>
        <end position="533"/>
    </location>
</feature>
<dbReference type="PANTHER" id="PTHR13586">
    <property type="entry name" value="SCD6 PROTEIN-RELATED"/>
    <property type="match status" value="1"/>
</dbReference>
<dbReference type="EMBL" id="CALTRL010006001">
    <property type="protein sequence ID" value="CAH7688655.1"/>
    <property type="molecule type" value="Genomic_DNA"/>
</dbReference>
<evidence type="ECO:0000313" key="7">
    <source>
        <dbReference type="EMBL" id="CAH7688655.1"/>
    </source>
</evidence>
<evidence type="ECO:0000313" key="6">
    <source>
        <dbReference type="EMBL" id="AFN02858.1"/>
    </source>
</evidence>
<feature type="region of interest" description="Disordered" evidence="2">
    <location>
        <begin position="146"/>
        <end position="270"/>
    </location>
</feature>
<accession>I6UYQ5</accession>
<proteinExistence type="evidence at transcript level"/>
<dbReference type="PANTHER" id="PTHR13586:SF0">
    <property type="entry name" value="TRAILER HITCH, ISOFORM H"/>
    <property type="match status" value="1"/>
</dbReference>
<evidence type="ECO:0000259" key="4">
    <source>
        <dbReference type="PROSITE" id="PS51513"/>
    </source>
</evidence>
<reference evidence="6" key="1">
    <citation type="journal article" date="2012" name="BMC Genomics">
        <title>Gene expression and proteomic analysis of the formation of Phakopsora pachyrhizi appressoria.</title>
        <authorList>
            <person name="Stone C.L."/>
            <person name="McMahon M.B."/>
            <person name="Fortis L.L."/>
            <person name="Nunez A."/>
            <person name="Smythers G.W."/>
            <person name="Luster D.G."/>
            <person name="Frederick R.D."/>
        </authorList>
    </citation>
    <scope>NUCLEOTIDE SEQUENCE</scope>
    <source>
        <strain evidence="6">Taiwan72-1</strain>
    </source>
</reference>
<feature type="domain" description="FFD box profile" evidence="4">
    <location>
        <begin position="487"/>
        <end position="503"/>
    </location>
</feature>
<sequence>MAQQYIGSRISLISKSDIRYRGVLHSIDPAASTVSLEQVRSMGTEGRKANPADELAPTDTLYEFIVFRAADVKDLSIEAPAEPKPEPGKPSVPDDPAIMSTTAPPRQAPAQNHFIPPHMMQPPQGMFNNSMPPLMYPSNSMNPQWNNQYLPMPPPGQPMMGFPPQAPQSSVGQGHPSAPLITTNVQAPLPKPAAVSASGTSTKLPQTGSINTGAQASPAEQRPQPLPSVSPSKQLSSTSGPGASASVSPASASNPGVPINPSKTPVSGNSNGSALMNGIFGAPTTMDMMSTLASRSSAPGSAGHANNKQSNPQNGTTTNLGPKAPHHTASAPANSIPNKKVSPQPGNLARNNKISDGNHSQAHSSQAHPNIRHPLPQAPANTKSHGKAQSNAPDSGRAPHHRGSQSSSFVVPLQDFDFASANAKFQKAALAPHKPNGTSANGTSEESKIGEADQLSAATENLTLKATKEDETKKEEDIFIPEAAPGSYYDKKKSFFDDISSEVKERSAIVQEGSRGGNTGASRGLGGRGGGRGRGGKMWDRNAERQKNLDTFGDVALNPNLGALGSGYNGYGRGGGHRILPGMGGHNGYRGGRGRGYSRGMGRGGGFGNMGIRAGGGANVMFANKPYQQ</sequence>
<dbReference type="AlphaFoldDB" id="I6UYQ5"/>
<feature type="domain" description="DFDF" evidence="3">
    <location>
        <begin position="404"/>
        <end position="440"/>
    </location>
</feature>
<feature type="short sequence motif" description="FFD box" evidence="1">
    <location>
        <begin position="487"/>
        <end position="503"/>
    </location>
</feature>
<feature type="region of interest" description="Disordered" evidence="2">
    <location>
        <begin position="506"/>
        <end position="539"/>
    </location>
</feature>
<dbReference type="InterPro" id="IPR025762">
    <property type="entry name" value="DFDF"/>
</dbReference>
<feature type="region of interest" description="Disordered" evidence="2">
    <location>
        <begin position="293"/>
        <end position="408"/>
    </location>
</feature>
<dbReference type="Gene3D" id="2.30.30.100">
    <property type="match status" value="1"/>
</dbReference>
<evidence type="ECO:0000259" key="3">
    <source>
        <dbReference type="PROSITE" id="PS51512"/>
    </source>
</evidence>
<dbReference type="PROSITE" id="PS51512">
    <property type="entry name" value="DFDF"/>
    <property type="match status" value="1"/>
</dbReference>
<feature type="compositionally biased region" description="Polar residues" evidence="2">
    <location>
        <begin position="293"/>
        <end position="320"/>
    </location>
</feature>
<reference evidence="7" key="2">
    <citation type="submission" date="2022-06" db="EMBL/GenBank/DDBJ databases">
        <authorList>
            <consortium name="SYNGENTA / RWTH Aachen University"/>
        </authorList>
    </citation>
    <scope>NUCLEOTIDE SEQUENCE</scope>
</reference>
<dbReference type="SMART" id="SM01271">
    <property type="entry name" value="LSM14"/>
    <property type="match status" value="1"/>
</dbReference>
<dbReference type="SUPFAM" id="SSF50182">
    <property type="entry name" value="Sm-like ribonucleoproteins"/>
    <property type="match status" value="1"/>
</dbReference>
<evidence type="ECO:0000259" key="5">
    <source>
        <dbReference type="PROSITE" id="PS52002"/>
    </source>
</evidence>
<dbReference type="SMART" id="SM01199">
    <property type="entry name" value="FDF"/>
    <property type="match status" value="1"/>
</dbReference>
<dbReference type="CDD" id="cd01736">
    <property type="entry name" value="LSm14_N"/>
    <property type="match status" value="1"/>
</dbReference>
<feature type="compositionally biased region" description="Polar residues" evidence="2">
    <location>
        <begin position="261"/>
        <end position="270"/>
    </location>
</feature>
<dbReference type="InterPro" id="IPR047575">
    <property type="entry name" value="Sm"/>
</dbReference>
<dbReference type="GO" id="GO:0034063">
    <property type="term" value="P:stress granule assembly"/>
    <property type="evidence" value="ECO:0007669"/>
    <property type="project" value="TreeGrafter"/>
</dbReference>
<dbReference type="InterPro" id="IPR025609">
    <property type="entry name" value="Lsm14-like_N"/>
</dbReference>
<feature type="compositionally biased region" description="Polar residues" evidence="2">
    <location>
        <begin position="349"/>
        <end position="368"/>
    </location>
</feature>
<dbReference type="GO" id="GO:0000932">
    <property type="term" value="C:P-body"/>
    <property type="evidence" value="ECO:0007669"/>
    <property type="project" value="TreeGrafter"/>
</dbReference>
<keyword evidence="8" id="KW-1185">Reference proteome</keyword>
<dbReference type="InterPro" id="IPR025761">
    <property type="entry name" value="FFD_box"/>
</dbReference>
<name>I6UYQ5_PHAPC</name>
<dbReference type="Pfam" id="PF09532">
    <property type="entry name" value="FDF"/>
    <property type="match status" value="1"/>
</dbReference>
<dbReference type="OrthoDB" id="21539at2759"/>
<dbReference type="GO" id="GO:0003729">
    <property type="term" value="F:mRNA binding"/>
    <property type="evidence" value="ECO:0007669"/>
    <property type="project" value="TreeGrafter"/>
</dbReference>
<feature type="compositionally biased region" description="Basic and acidic residues" evidence="2">
    <location>
        <begin position="77"/>
        <end position="87"/>
    </location>
</feature>
<evidence type="ECO:0000256" key="1">
    <source>
        <dbReference type="PROSITE-ProRule" id="PRU00846"/>
    </source>
</evidence>
<feature type="region of interest" description="Disordered" evidence="2">
    <location>
        <begin position="77"/>
        <end position="112"/>
    </location>
</feature>
<feature type="domain" description="Sm" evidence="5">
    <location>
        <begin position="1"/>
        <end position="81"/>
    </location>
</feature>
<organism evidence="6">
    <name type="scientific">Phakopsora pachyrhizi</name>
    <name type="common">Asian soybean rust disease fungus</name>
    <dbReference type="NCBI Taxonomy" id="170000"/>
    <lineage>
        <taxon>Eukaryota</taxon>
        <taxon>Fungi</taxon>
        <taxon>Dikarya</taxon>
        <taxon>Basidiomycota</taxon>
        <taxon>Pucciniomycotina</taxon>
        <taxon>Pucciniomycetes</taxon>
        <taxon>Pucciniales</taxon>
        <taxon>Phakopsoraceae</taxon>
        <taxon>Phakopsora</taxon>
    </lineage>
</organism>
<protein>
    <submittedName>
        <fullName evidence="6 7">G2/M phase checkpoint control protein Sum2</fullName>
    </submittedName>
</protein>
<dbReference type="InterPro" id="IPR010920">
    <property type="entry name" value="LSM_dom_sf"/>
</dbReference>
<dbReference type="PROSITE" id="PS52002">
    <property type="entry name" value="SM"/>
    <property type="match status" value="1"/>
</dbReference>
<feature type="compositionally biased region" description="Polar residues" evidence="2">
    <location>
        <begin position="379"/>
        <end position="393"/>
    </location>
</feature>
<evidence type="ECO:0000256" key="2">
    <source>
        <dbReference type="SAM" id="MobiDB-lite"/>
    </source>
</evidence>
<feature type="compositionally biased region" description="Polar residues" evidence="2">
    <location>
        <begin position="197"/>
        <end position="215"/>
    </location>
</feature>
<dbReference type="Pfam" id="PF12701">
    <property type="entry name" value="LSM14"/>
    <property type="match status" value="1"/>
</dbReference>
<dbReference type="PROSITE" id="PS51513">
    <property type="entry name" value="FFD"/>
    <property type="match status" value="1"/>
</dbReference>
<gene>
    <name evidence="7" type="ORF">PPACK8108_LOCUS23643</name>
</gene>